<organism evidence="1 2">
    <name type="scientific">Persea americana</name>
    <name type="common">Avocado</name>
    <dbReference type="NCBI Taxonomy" id="3435"/>
    <lineage>
        <taxon>Eukaryota</taxon>
        <taxon>Viridiplantae</taxon>
        <taxon>Streptophyta</taxon>
        <taxon>Embryophyta</taxon>
        <taxon>Tracheophyta</taxon>
        <taxon>Spermatophyta</taxon>
        <taxon>Magnoliopsida</taxon>
        <taxon>Magnoliidae</taxon>
        <taxon>Laurales</taxon>
        <taxon>Lauraceae</taxon>
        <taxon>Persea</taxon>
    </lineage>
</organism>
<accession>A0ACC2LAH1</accession>
<evidence type="ECO:0000313" key="2">
    <source>
        <dbReference type="Proteomes" id="UP001234297"/>
    </source>
</evidence>
<name>A0ACC2LAH1_PERAE</name>
<reference evidence="1 2" key="1">
    <citation type="journal article" date="2022" name="Hortic Res">
        <title>A haplotype resolved chromosomal level avocado genome allows analysis of novel avocado genes.</title>
        <authorList>
            <person name="Nath O."/>
            <person name="Fletcher S.J."/>
            <person name="Hayward A."/>
            <person name="Shaw L.M."/>
            <person name="Masouleh A.K."/>
            <person name="Furtado A."/>
            <person name="Henry R.J."/>
            <person name="Mitter N."/>
        </authorList>
    </citation>
    <scope>NUCLEOTIDE SEQUENCE [LARGE SCALE GENOMIC DNA]</scope>
    <source>
        <strain evidence="2">cv. Hass</strain>
    </source>
</reference>
<comment type="caution">
    <text evidence="1">The sequence shown here is derived from an EMBL/GenBank/DDBJ whole genome shotgun (WGS) entry which is preliminary data.</text>
</comment>
<sequence>MHVPDDIIVGNMRRAEIISLSRVHNLQNNSKANGLGAKFQMNTATEDEQEFLIEQELGVIRFGEQRRLNPVPNEQKDRSDNRLGRFKSKRATRGFSVR</sequence>
<dbReference type="EMBL" id="CM056815">
    <property type="protein sequence ID" value="KAJ8630245.1"/>
    <property type="molecule type" value="Genomic_DNA"/>
</dbReference>
<dbReference type="Proteomes" id="UP001234297">
    <property type="component" value="Chromosome 7"/>
</dbReference>
<keyword evidence="2" id="KW-1185">Reference proteome</keyword>
<gene>
    <name evidence="1" type="ORF">MRB53_023568</name>
</gene>
<protein>
    <submittedName>
        <fullName evidence="1">Uncharacterized protein</fullName>
    </submittedName>
</protein>
<proteinExistence type="predicted"/>
<evidence type="ECO:0000313" key="1">
    <source>
        <dbReference type="EMBL" id="KAJ8630245.1"/>
    </source>
</evidence>